<keyword evidence="6" id="KW-0511">Multifunctional enzyme</keyword>
<dbReference type="SUPFAM" id="SSF50129">
    <property type="entry name" value="GroES-like"/>
    <property type="match status" value="1"/>
</dbReference>
<evidence type="ECO:0000256" key="9">
    <source>
        <dbReference type="SAM" id="MobiDB-lite"/>
    </source>
</evidence>
<comment type="caution">
    <text evidence="13">The sequence shown here is derived from an EMBL/GenBank/DDBJ whole genome shotgun (WGS) entry which is preliminary data.</text>
</comment>
<sequence>MAPPFLIESSRNSFSRDSSRPHTPHVENSLLDGDSSDPVAIIGFDFTFPGEAVSEDSLWDMLINGKVDPARLPGDRFTPGSSSNDEATAWTSSTARAHFIDENIAAFDASFFFITPTEAMGMDPQQRKLLETAYKALENAGVPMESLRGSNTSVHVGCFTSDYNLVQCKDAEVMPTYHATGNSGAILSNRISWFFDLKGPSVTMDTACSSSLVALDQACQTLRAGQSTMGIVGGCNVICTPESIDTIGRMRFLSPDGQCHCFDEQASGYARAEGFGVLVLKRLSEAIKNGDTIRAIIRATGTNQDGRTISLAQPNAVAQVDLLRSVYKDAKLDLRLTRFVEAHGTGTAVGDPIEANSLGQAFDHIRNAGDPVFVGATKANIGHLEACSGIAGIIKSILVLERGVIPPIAQLQQINPNIRAENLAASIRRASVQSFGFGGTNAHAVLDDAYNYLRLRGLKANHRTILPSNTQQVRKDSVTESEMYKLLVWYAPDKAGLQRLTTEYHKHFKDRQARESLSTEYLDNVAYTLCERRSIQPWRTFTVVGIEGSQSFHSKPLDPVLAMNDRKLGVIFTGQGAQWLGMGRELMTYSVFQESIVRCHDYLQQLRCRWSLLDVFHASNTVNVDDAEVSQTLCTAMQIALVDMLRSFGVAPRVVVGHSSGEIAAAYCIGAISLPAAMKLAYYRGALANKLRDEKSSSGSMMSVGLSPDGIAPYLHELGTRFGTCRVSIGCINSPTSVTLSGETSQIDVLRVMIQEHNEFARVLKVPVAYHSVQMGQIASEYRSLIQEIEHGAERTGHCSMVSSVTGSIVSVRQLRQAEYWVKNLTSPVRFSDAISRVLAAKSNVGAQALDTIHSFLEIGPHSTLQAPLQSILKQTAPDMDVTYHSLLIRFKSAIQTMLQAVGELYCAGHSVQLSRVNDLRGAGEYEVLTSLPSYPFDHSTTYWAESRISKGIRFRTHGRNDLLGFPVADWNPFEPRWSLKTRLDKLPFIEDHVINNTLIYPAAGMISAVLEGARQLSEDKELAGFEVKDAEFTTALIASNNSNEVEIELRFRCLSGKTSSDLNRDAYEFRLYSYQESAWTKHCQGQIRIEFAGNESLHLDGGRSASEVHRDSIYTHQSTVSEAIKYLDTHHLYQDVFKSFGYTYGPTFQLLQDLCCDDANRATASLVPQSGNAKAHSAIRQPHLVHPPSLDAILQLALVAASKGGESPIPTIVPERIRRLWISATGLPIPNEELIYASAESVMRSGRKMEASASAFCNTTNQVLVHIDKFEGTAISSTTIETKQYGMRIPHFCFQMKWKPDIDLLDAQQLVDLCWDGNKLATSEQSLIEFEREVTVIIFHALFSAKEKITRQAIEPAKPYLSKYIRWMESQIRAFLANKYPEIRSRYNIIVLDLEKLADVYNLARNHKMWAFYAAVAENLVDIISGKLDPLQLFFGQNYATDFYAEANRYSRCSPAMQNYIFLLAHKHPGLQYFEVGAGTGSSTRIALDALEAEGNEDRNGSEDRFSSYEFTDISPSLVALAQESFGSKHPKMKFSVYDLEKAPKEQGYKIYSYDVVIAGSVLHATANITTTLKHVRSLLKPGGKLVLHENIRPDHVRMGFAFGLLPGWWLGTEDYRQHSPCLTPDRWRQALLENGFSGIDVEFRDFVSEECHEISVMISTAIDPITSPQMPLSAKVYWPFVIADVYDPAQLALAESIRTQLQVKHNLGCIIGSLEALSSSTKVNGRPCVILNESMPPASEKRFFAIQHLLASASHIVWYTHKINAQLDESPTKGLINGLARVVRRENNSLSMATVTSNRVPPFELGQADNIVKVLSRMLRTTDHEPEYLETEDGILEINRVFEAPLINTKIAQQLLGRDDRARCLSEQPLKLDLRGDGLLANLKYTEDGDFSKPLRPDEIEIEVKATGCNFMDALIAIGRLDAPSIGLEVAGVVSRIGSSVPGSMLGDKVVAFALDSYRSFVRTTACLAVPLPANLSFIQGASLPINFGTAYRALVDVAHLSTGETVLIHSAAGGTGQAAIQIAQHIGAKIFATVGSSKKKDLLIEKYGILADHIYSSRDDSFLGIIKSYTGNRGVDVVLNSLAGELLDASWECVAPYGRFIEIGKKDIRERSKIDMSPFANNVTFAAVDLEAMIRQRPELMGRLLRRVSELVMQGSLKPVNIHTFGADDVEGALRFLTSGESTGKVVVQFEKDVIVEATTGIKQNYSLAGDATYVIAGGLGGLGKNISRWMVRRGAQNLLLLNRSGVADDPTMRFVEDLRVLGCHVEAPPCDIGNSAALARVLEDCMSRMPPIRGCIQASMVLKDSTFDNMSYTDFNVPLKSKVNGSWNLHSLIPEPLDFFIMLSSVGGIFGSGGQANYAAANTYQDELAQHRVSLGRKAIAIDLGMMLGEGYLAQDPENMERLAKTDGLQHMPQDALIALLEHYCDPSLMDQEPQLITGLGIPATFAARDIELPWWMSQPMFRNLHQISCDEDIPSKVRSPAEAAIDFAQAFQTAAIPEQRIRLVKDALVSRLNHVMPRTFGDENEMKGKSKLPLHSLGVDSLVAVELRNWFAKEIGADIATFEILGNFSVDDLAALAVSKSRLCMVN</sequence>
<feature type="domain" description="Carrier" evidence="10">
    <location>
        <begin position="2504"/>
        <end position="2586"/>
    </location>
</feature>
<feature type="domain" description="PKS/mFAS DH" evidence="12">
    <location>
        <begin position="961"/>
        <end position="1282"/>
    </location>
</feature>
<evidence type="ECO:0000256" key="1">
    <source>
        <dbReference type="ARBA" id="ARBA00022450"/>
    </source>
</evidence>
<evidence type="ECO:0000256" key="3">
    <source>
        <dbReference type="ARBA" id="ARBA00022679"/>
    </source>
</evidence>
<dbReference type="Pfam" id="PF14765">
    <property type="entry name" value="PS-DH"/>
    <property type="match status" value="1"/>
</dbReference>
<dbReference type="PROSITE" id="PS52019">
    <property type="entry name" value="PKS_MFAS_DH"/>
    <property type="match status" value="1"/>
</dbReference>
<feature type="active site" description="Proton acceptor; for dehydratase activity" evidence="8">
    <location>
        <position position="993"/>
    </location>
</feature>
<dbReference type="SUPFAM" id="SSF55048">
    <property type="entry name" value="Probable ACP-binding domain of malonyl-CoA ACP transacylase"/>
    <property type="match status" value="1"/>
</dbReference>
<evidence type="ECO:0000256" key="4">
    <source>
        <dbReference type="ARBA" id="ARBA00022857"/>
    </source>
</evidence>
<evidence type="ECO:0000259" key="10">
    <source>
        <dbReference type="PROSITE" id="PS50075"/>
    </source>
</evidence>
<dbReference type="GO" id="GO:1901336">
    <property type="term" value="P:lactone biosynthetic process"/>
    <property type="evidence" value="ECO:0007669"/>
    <property type="project" value="UniProtKB-ARBA"/>
</dbReference>
<evidence type="ECO:0008006" key="15">
    <source>
        <dbReference type="Google" id="ProtNLM"/>
    </source>
</evidence>
<dbReference type="InterPro" id="IPR020841">
    <property type="entry name" value="PKS_Beta-ketoAc_synthase_dom"/>
</dbReference>
<name>A0A9P4KCJ1_9PLEO</name>
<dbReference type="SUPFAM" id="SSF52151">
    <property type="entry name" value="FabD/lysophospholipase-like"/>
    <property type="match status" value="1"/>
</dbReference>
<evidence type="ECO:0000256" key="7">
    <source>
        <dbReference type="ARBA" id="ARBA00023315"/>
    </source>
</evidence>
<dbReference type="InterPro" id="IPR013154">
    <property type="entry name" value="ADH-like_N"/>
</dbReference>
<dbReference type="GO" id="GO:0006633">
    <property type="term" value="P:fatty acid biosynthetic process"/>
    <property type="evidence" value="ECO:0007669"/>
    <property type="project" value="InterPro"/>
</dbReference>
<dbReference type="GO" id="GO:0004312">
    <property type="term" value="F:fatty acid synthase activity"/>
    <property type="evidence" value="ECO:0007669"/>
    <property type="project" value="TreeGrafter"/>
</dbReference>
<evidence type="ECO:0000256" key="2">
    <source>
        <dbReference type="ARBA" id="ARBA00022553"/>
    </source>
</evidence>
<dbReference type="Gene3D" id="3.40.50.720">
    <property type="entry name" value="NAD(P)-binding Rossmann-like Domain"/>
    <property type="match status" value="2"/>
</dbReference>
<organism evidence="13 14">
    <name type="scientific">Lojkania enalia</name>
    <dbReference type="NCBI Taxonomy" id="147567"/>
    <lineage>
        <taxon>Eukaryota</taxon>
        <taxon>Fungi</taxon>
        <taxon>Dikarya</taxon>
        <taxon>Ascomycota</taxon>
        <taxon>Pezizomycotina</taxon>
        <taxon>Dothideomycetes</taxon>
        <taxon>Pleosporomycetidae</taxon>
        <taxon>Pleosporales</taxon>
        <taxon>Pleosporales incertae sedis</taxon>
        <taxon>Lojkania</taxon>
    </lineage>
</organism>
<dbReference type="Proteomes" id="UP000800093">
    <property type="component" value="Unassembled WGS sequence"/>
</dbReference>
<dbReference type="InterPro" id="IPR016039">
    <property type="entry name" value="Thiolase-like"/>
</dbReference>
<keyword evidence="4" id="KW-0521">NADP</keyword>
<dbReference type="InterPro" id="IPR029063">
    <property type="entry name" value="SAM-dependent_MTases_sf"/>
</dbReference>
<dbReference type="Pfam" id="PF00698">
    <property type="entry name" value="Acyl_transf_1"/>
    <property type="match status" value="1"/>
</dbReference>
<dbReference type="InterPro" id="IPR036291">
    <property type="entry name" value="NAD(P)-bd_dom_sf"/>
</dbReference>
<dbReference type="SMART" id="SM00825">
    <property type="entry name" value="PKS_KS"/>
    <property type="match status" value="1"/>
</dbReference>
<keyword evidence="14" id="KW-1185">Reference proteome</keyword>
<keyword evidence="3" id="KW-0808">Transferase</keyword>
<dbReference type="PANTHER" id="PTHR43775">
    <property type="entry name" value="FATTY ACID SYNTHASE"/>
    <property type="match status" value="1"/>
</dbReference>
<evidence type="ECO:0000256" key="8">
    <source>
        <dbReference type="PROSITE-ProRule" id="PRU01363"/>
    </source>
</evidence>
<dbReference type="InterPro" id="IPR036736">
    <property type="entry name" value="ACP-like_sf"/>
</dbReference>
<dbReference type="InterPro" id="IPR018201">
    <property type="entry name" value="Ketoacyl_synth_AS"/>
</dbReference>
<dbReference type="SMART" id="SM00826">
    <property type="entry name" value="PKS_DH"/>
    <property type="match status" value="1"/>
</dbReference>
<dbReference type="CDD" id="cd00833">
    <property type="entry name" value="PKS"/>
    <property type="match status" value="1"/>
</dbReference>
<accession>A0A9P4KCJ1</accession>
<reference evidence="14" key="1">
    <citation type="journal article" date="2020" name="Stud. Mycol.">
        <title>101 Dothideomycetes genomes: A test case for predicting lifestyles and emergence of pathogens.</title>
        <authorList>
            <person name="Haridas S."/>
            <person name="Albert R."/>
            <person name="Binder M."/>
            <person name="Bloem J."/>
            <person name="LaButti K."/>
            <person name="Salamov A."/>
            <person name="Andreopoulos B."/>
            <person name="Baker S."/>
            <person name="Barry K."/>
            <person name="Bills G."/>
            <person name="Bluhm B."/>
            <person name="Cannon C."/>
            <person name="Castanera R."/>
            <person name="Culley D."/>
            <person name="Daum C."/>
            <person name="Ezra D."/>
            <person name="Gonzalez J."/>
            <person name="Henrissat B."/>
            <person name="Kuo A."/>
            <person name="Liang C."/>
            <person name="Lipzen A."/>
            <person name="Lutzoni F."/>
            <person name="Magnuson J."/>
            <person name="Mondo S."/>
            <person name="Nolan M."/>
            <person name="Ohm R."/>
            <person name="Pangilinan J."/>
            <person name="Park H.-J."/>
            <person name="Ramirez L."/>
            <person name="Alfaro M."/>
            <person name="Sun H."/>
            <person name="Tritt A."/>
            <person name="Yoshinaga Y."/>
            <person name="Zwiers L.-H."/>
            <person name="Turgeon B."/>
            <person name="Goodwin S."/>
            <person name="Spatafora J."/>
            <person name="Crous P."/>
            <person name="Grigoriev I."/>
        </authorList>
    </citation>
    <scope>NUCLEOTIDE SEQUENCE [LARGE SCALE GENOMIC DNA]</scope>
    <source>
        <strain evidence="14">CBS 304.66</strain>
    </source>
</reference>
<evidence type="ECO:0000259" key="11">
    <source>
        <dbReference type="PROSITE" id="PS52004"/>
    </source>
</evidence>
<feature type="active site" description="Proton donor; for dehydratase activity" evidence="8">
    <location>
        <position position="1192"/>
    </location>
</feature>
<dbReference type="InterPro" id="IPR049552">
    <property type="entry name" value="PKS_DH_N"/>
</dbReference>
<dbReference type="SUPFAM" id="SSF51735">
    <property type="entry name" value="NAD(P)-binding Rossmann-fold domains"/>
    <property type="match status" value="2"/>
</dbReference>
<dbReference type="CDD" id="cd05195">
    <property type="entry name" value="enoyl_red"/>
    <property type="match status" value="1"/>
</dbReference>
<dbReference type="PANTHER" id="PTHR43775:SF29">
    <property type="entry name" value="ASPERFURANONE POLYKETIDE SYNTHASE AFOG-RELATED"/>
    <property type="match status" value="1"/>
</dbReference>
<dbReference type="InterPro" id="IPR001227">
    <property type="entry name" value="Ac_transferase_dom_sf"/>
</dbReference>
<gene>
    <name evidence="13" type="ORF">CC78DRAFT_595404</name>
</gene>
<dbReference type="SMART" id="SM00829">
    <property type="entry name" value="PKS_ER"/>
    <property type="match status" value="1"/>
</dbReference>
<feature type="region of interest" description="Disordered" evidence="9">
    <location>
        <begin position="1"/>
        <end position="32"/>
    </location>
</feature>
<dbReference type="InterPro" id="IPR057326">
    <property type="entry name" value="KR_dom"/>
</dbReference>
<dbReference type="Pfam" id="PF13602">
    <property type="entry name" value="ADH_zinc_N_2"/>
    <property type="match status" value="1"/>
</dbReference>
<dbReference type="InterPro" id="IPR020806">
    <property type="entry name" value="PKS_PP-bd"/>
</dbReference>
<dbReference type="CDD" id="cd02440">
    <property type="entry name" value="AdoMet_MTases"/>
    <property type="match status" value="1"/>
</dbReference>
<dbReference type="InterPro" id="IPR016036">
    <property type="entry name" value="Malonyl_transacylase_ACP-bd"/>
</dbReference>
<dbReference type="InterPro" id="IPR013968">
    <property type="entry name" value="PKS_KR"/>
</dbReference>
<dbReference type="OrthoDB" id="329835at2759"/>
<dbReference type="Gene3D" id="1.10.1200.10">
    <property type="entry name" value="ACP-like"/>
    <property type="match status" value="1"/>
</dbReference>
<keyword evidence="2" id="KW-0597">Phosphoprotein</keyword>
<dbReference type="Gene3D" id="3.40.50.150">
    <property type="entry name" value="Vaccinia Virus protein VP39"/>
    <property type="match status" value="1"/>
</dbReference>
<feature type="region of interest" description="N-terminal hotdog fold" evidence="8">
    <location>
        <begin position="961"/>
        <end position="1095"/>
    </location>
</feature>
<keyword evidence="5" id="KW-0560">Oxidoreductase</keyword>
<dbReference type="Pfam" id="PF23297">
    <property type="entry name" value="ACP_SdgA_C"/>
    <property type="match status" value="1"/>
</dbReference>
<dbReference type="PROSITE" id="PS50075">
    <property type="entry name" value="CARRIER"/>
    <property type="match status" value="1"/>
</dbReference>
<evidence type="ECO:0000256" key="6">
    <source>
        <dbReference type="ARBA" id="ARBA00023268"/>
    </source>
</evidence>
<protein>
    <recommendedName>
        <fullName evidence="15">Polyketide synthase</fullName>
    </recommendedName>
</protein>
<dbReference type="EMBL" id="ML986596">
    <property type="protein sequence ID" value="KAF2266737.1"/>
    <property type="molecule type" value="Genomic_DNA"/>
</dbReference>
<dbReference type="Pfam" id="PF08240">
    <property type="entry name" value="ADH_N"/>
    <property type="match status" value="1"/>
</dbReference>
<dbReference type="SUPFAM" id="SSF53335">
    <property type="entry name" value="S-adenosyl-L-methionine-dependent methyltransferases"/>
    <property type="match status" value="1"/>
</dbReference>
<dbReference type="PROSITE" id="PS00606">
    <property type="entry name" value="KS3_1"/>
    <property type="match status" value="1"/>
</dbReference>
<dbReference type="InterPro" id="IPR049900">
    <property type="entry name" value="PKS_mFAS_DH"/>
</dbReference>
<dbReference type="Pfam" id="PF08242">
    <property type="entry name" value="Methyltransf_12"/>
    <property type="match status" value="1"/>
</dbReference>
<proteinExistence type="predicted"/>
<dbReference type="Gene3D" id="3.40.47.10">
    <property type="match status" value="1"/>
</dbReference>
<dbReference type="SMART" id="SM00827">
    <property type="entry name" value="PKS_AT"/>
    <property type="match status" value="1"/>
</dbReference>
<dbReference type="FunFam" id="3.40.50.720:FF:000209">
    <property type="entry name" value="Polyketide synthase Pks12"/>
    <property type="match status" value="1"/>
</dbReference>
<dbReference type="InterPro" id="IPR013217">
    <property type="entry name" value="Methyltransf_12"/>
</dbReference>
<evidence type="ECO:0000313" key="14">
    <source>
        <dbReference type="Proteomes" id="UP000800093"/>
    </source>
</evidence>
<dbReference type="GO" id="GO:0031177">
    <property type="term" value="F:phosphopantetheine binding"/>
    <property type="evidence" value="ECO:0007669"/>
    <property type="project" value="InterPro"/>
</dbReference>
<dbReference type="InterPro" id="IPR016035">
    <property type="entry name" value="Acyl_Trfase/lysoPLipase"/>
</dbReference>
<dbReference type="InterPro" id="IPR020807">
    <property type="entry name" value="PKS_DH"/>
</dbReference>
<dbReference type="InterPro" id="IPR011032">
    <property type="entry name" value="GroES-like_sf"/>
</dbReference>
<dbReference type="GO" id="GO:0016491">
    <property type="term" value="F:oxidoreductase activity"/>
    <property type="evidence" value="ECO:0007669"/>
    <property type="project" value="UniProtKB-KW"/>
</dbReference>
<feature type="domain" description="Ketosynthase family 3 (KS3)" evidence="11">
    <location>
        <begin position="36"/>
        <end position="448"/>
    </location>
</feature>
<dbReference type="InterPro" id="IPR014030">
    <property type="entry name" value="Ketoacyl_synth_N"/>
</dbReference>
<evidence type="ECO:0000256" key="5">
    <source>
        <dbReference type="ARBA" id="ARBA00023002"/>
    </source>
</evidence>
<feature type="region of interest" description="C-terminal hotdog fold" evidence="8">
    <location>
        <begin position="1125"/>
        <end position="1282"/>
    </location>
</feature>
<dbReference type="SUPFAM" id="SSF47336">
    <property type="entry name" value="ACP-like"/>
    <property type="match status" value="1"/>
</dbReference>
<dbReference type="Pfam" id="PF08659">
    <property type="entry name" value="KR"/>
    <property type="match status" value="1"/>
</dbReference>
<keyword evidence="7" id="KW-0012">Acyltransferase</keyword>
<dbReference type="PROSITE" id="PS52004">
    <property type="entry name" value="KS3_2"/>
    <property type="match status" value="1"/>
</dbReference>
<dbReference type="InterPro" id="IPR014043">
    <property type="entry name" value="Acyl_transferase_dom"/>
</dbReference>
<dbReference type="Gene3D" id="3.90.180.10">
    <property type="entry name" value="Medium-chain alcohol dehydrogenases, catalytic domain"/>
    <property type="match status" value="1"/>
</dbReference>
<dbReference type="SMART" id="SM00822">
    <property type="entry name" value="PKS_KR"/>
    <property type="match status" value="1"/>
</dbReference>
<evidence type="ECO:0000259" key="12">
    <source>
        <dbReference type="PROSITE" id="PS52019"/>
    </source>
</evidence>
<dbReference type="Gene3D" id="3.10.129.110">
    <property type="entry name" value="Polyketide synthase dehydratase"/>
    <property type="match status" value="1"/>
</dbReference>
<dbReference type="Pfam" id="PF02801">
    <property type="entry name" value="Ketoacyl-synt_C"/>
    <property type="match status" value="1"/>
</dbReference>
<dbReference type="PROSITE" id="PS00012">
    <property type="entry name" value="PHOSPHOPANTETHEINE"/>
    <property type="match status" value="1"/>
</dbReference>
<evidence type="ECO:0000313" key="13">
    <source>
        <dbReference type="EMBL" id="KAF2266737.1"/>
    </source>
</evidence>
<dbReference type="Pfam" id="PF00109">
    <property type="entry name" value="ketoacyl-synt"/>
    <property type="match status" value="1"/>
</dbReference>
<dbReference type="InterPro" id="IPR006162">
    <property type="entry name" value="Ppantetheine_attach_site"/>
</dbReference>
<dbReference type="InterPro" id="IPR014031">
    <property type="entry name" value="Ketoacyl_synth_C"/>
</dbReference>
<dbReference type="GO" id="GO:0044550">
    <property type="term" value="P:secondary metabolite biosynthetic process"/>
    <property type="evidence" value="ECO:0007669"/>
    <property type="project" value="TreeGrafter"/>
</dbReference>
<dbReference type="InterPro" id="IPR020843">
    <property type="entry name" value="ER"/>
</dbReference>
<dbReference type="SMART" id="SM00823">
    <property type="entry name" value="PKS_PP"/>
    <property type="match status" value="1"/>
</dbReference>
<dbReference type="InterPro" id="IPR009081">
    <property type="entry name" value="PP-bd_ACP"/>
</dbReference>
<dbReference type="InterPro" id="IPR050091">
    <property type="entry name" value="PKS_NRPS_Biosynth_Enz"/>
</dbReference>
<keyword evidence="1" id="KW-0596">Phosphopantetheine</keyword>
<dbReference type="InterPro" id="IPR042104">
    <property type="entry name" value="PKS_dehydratase_sf"/>
</dbReference>
<dbReference type="InterPro" id="IPR049551">
    <property type="entry name" value="PKS_DH_C"/>
</dbReference>
<dbReference type="SUPFAM" id="SSF53901">
    <property type="entry name" value="Thiolase-like"/>
    <property type="match status" value="1"/>
</dbReference>
<dbReference type="GO" id="GO:0004315">
    <property type="term" value="F:3-oxoacyl-[acyl-carrier-protein] synthase activity"/>
    <property type="evidence" value="ECO:0007669"/>
    <property type="project" value="InterPro"/>
</dbReference>
<dbReference type="Gene3D" id="3.40.366.10">
    <property type="entry name" value="Malonyl-Coenzyme A Acyl Carrier Protein, domain 2"/>
    <property type="match status" value="1"/>
</dbReference>
<dbReference type="Pfam" id="PF21089">
    <property type="entry name" value="PKS_DH_N"/>
    <property type="match status" value="1"/>
</dbReference>